<proteinExistence type="inferred from homology"/>
<dbReference type="InterPro" id="IPR051543">
    <property type="entry name" value="Serine_Peptidase_S9A"/>
</dbReference>
<dbReference type="InterPro" id="IPR023302">
    <property type="entry name" value="Pept_S9A_N"/>
</dbReference>
<dbReference type="PANTHER" id="PTHR11757">
    <property type="entry name" value="PROTEASE FAMILY S9A OLIGOPEPTIDASE"/>
    <property type="match status" value="1"/>
</dbReference>
<keyword evidence="3" id="KW-0378">Hydrolase</keyword>
<dbReference type="Pfam" id="PF00326">
    <property type="entry name" value="Peptidase_S9"/>
    <property type="match status" value="1"/>
</dbReference>
<dbReference type="PRINTS" id="PR00862">
    <property type="entry name" value="PROLIGOPTASE"/>
</dbReference>
<reference evidence="8 9" key="1">
    <citation type="journal article" date="2023" name="Microbiol. Spectr.">
        <title>Symbiosis of Carpenter Bees with Uncharacterized Lactic Acid Bacteria Showing NAD Auxotrophy.</title>
        <authorList>
            <person name="Kawasaki S."/>
            <person name="Ozawa K."/>
            <person name="Mori T."/>
            <person name="Yamamoto A."/>
            <person name="Ito M."/>
            <person name="Ohkuma M."/>
            <person name="Sakamoto M."/>
            <person name="Matsutani M."/>
        </authorList>
    </citation>
    <scope>NUCLEOTIDE SEQUENCE [LARGE SCALE GENOMIC DNA]</scope>
    <source>
        <strain evidence="8 9">Kim37-2</strain>
    </source>
</reference>
<feature type="region of interest" description="Disordered" evidence="5">
    <location>
        <begin position="1"/>
        <end position="29"/>
    </location>
</feature>
<keyword evidence="4" id="KW-0720">Serine protease</keyword>
<dbReference type="Gene3D" id="3.40.50.1820">
    <property type="entry name" value="alpha/beta hydrolase"/>
    <property type="match status" value="1"/>
</dbReference>
<accession>A0ABM8B9E5</accession>
<dbReference type="Pfam" id="PF02897">
    <property type="entry name" value="Peptidase_S9_N"/>
    <property type="match status" value="1"/>
</dbReference>
<evidence type="ECO:0000259" key="7">
    <source>
        <dbReference type="Pfam" id="PF02897"/>
    </source>
</evidence>
<dbReference type="InterPro" id="IPR001375">
    <property type="entry name" value="Peptidase_S9_cat"/>
</dbReference>
<dbReference type="Gene3D" id="2.130.10.120">
    <property type="entry name" value="Prolyl oligopeptidase, N-terminal domain"/>
    <property type="match status" value="1"/>
</dbReference>
<dbReference type="EMBL" id="AP026798">
    <property type="protein sequence ID" value="BDR53436.1"/>
    <property type="molecule type" value="Genomic_DNA"/>
</dbReference>
<evidence type="ECO:0000259" key="6">
    <source>
        <dbReference type="Pfam" id="PF00326"/>
    </source>
</evidence>
<dbReference type="SUPFAM" id="SSF53474">
    <property type="entry name" value="alpha/beta-Hydrolases"/>
    <property type="match status" value="1"/>
</dbReference>
<sequence length="830" mass="91926">MTFQTASSIFPAPASLRPPQAEQRPHLRQVHGDSFVDPYEWLRQKDSEQTRAYIAAQNGYCQQRFKPLEALRSTLFNEFKSRIQESDMSVPTRMHGYWYFTRTREGSQYAMQCRMPVTDPNDWNPPEIDRTSAPGSMPGEEVFFDNNREAEGHDFFRLGGLDVSSDGRWMLYCVDTNGDERYDIRLRDLATGEDLPDRIDQVSSGPVLTPDAQWVFYAKVDQAWRPYSVWRHKVGTPTSSDVCVFTEEDERYWVGVGLSFDERSVVIGSSSKTTSEVLLLSVDEPEGTFKPFIKRQDGVEYDVSFASLPAPEGGEGGDGQPLPVAVVYHNLDNPNFTVRLIDMRSHQPPFSFDEGVVIAQGSPYGCEEAGSDQSIPLNEPYYQADNPEILQGARGLSIEGMGIYQHFALLSYRANSLMHLAVIPTAQAAQDLQAGRPWSFREVEPAGGNSSRIYAIAAGDNASYEAPTMRYSFASYTAPAELHELNVTTGEDRLLKRAQVLGDFDQANYAERRLWVKVRDGACVPVSLVWRRGLVPALDGGDEGLSSQFLEAPSDIAALTWPEAAGQETAAPSSGSPCFITGYGSYEIASDPGFSVGRLSLLDRGIVYACVHTRGGGEMGRAWYEQGRRLKKLHTFEDFIDCTAALQEAGWIDPTRTVANGGSAGGLLMGVIANMAPQLYAGIEADVPFVDALTTILDPSLPLTVTEWDEWGDPLHNPEVYRYMKSYTPYENVPDAAQRLTRFGSSHFPVVFATTSVNDTRVFYVEPLKWVARLQEEAVAADAMVKVEVDAGHGGSSGRYRQWEELALENAFCISLMKPDDPDLQTGGVA</sequence>
<dbReference type="Proteomes" id="UP001321766">
    <property type="component" value="Chromosome"/>
</dbReference>
<evidence type="ECO:0000256" key="4">
    <source>
        <dbReference type="ARBA" id="ARBA00022825"/>
    </source>
</evidence>
<evidence type="ECO:0000256" key="5">
    <source>
        <dbReference type="SAM" id="MobiDB-lite"/>
    </source>
</evidence>
<protein>
    <submittedName>
        <fullName evidence="8">Peptidase S9</fullName>
    </submittedName>
</protein>
<dbReference type="PANTHER" id="PTHR11757:SF19">
    <property type="entry name" value="PROLYL ENDOPEPTIDASE-LIKE"/>
    <property type="match status" value="1"/>
</dbReference>
<evidence type="ECO:0000313" key="8">
    <source>
        <dbReference type="EMBL" id="BDR53436.1"/>
    </source>
</evidence>
<evidence type="ECO:0000256" key="1">
    <source>
        <dbReference type="ARBA" id="ARBA00005228"/>
    </source>
</evidence>
<dbReference type="SUPFAM" id="SSF50993">
    <property type="entry name" value="Peptidase/esterase 'gauge' domain"/>
    <property type="match status" value="1"/>
</dbReference>
<evidence type="ECO:0000256" key="3">
    <source>
        <dbReference type="ARBA" id="ARBA00022801"/>
    </source>
</evidence>
<evidence type="ECO:0000256" key="2">
    <source>
        <dbReference type="ARBA" id="ARBA00022670"/>
    </source>
</evidence>
<feature type="domain" description="Peptidase S9A N-terminal" evidence="7">
    <location>
        <begin position="19"/>
        <end position="304"/>
    </location>
</feature>
<name>A0ABM8B9E5_9BIFI</name>
<organism evidence="8 9">
    <name type="scientific">Bombiscardovia nodaiensis</name>
    <dbReference type="NCBI Taxonomy" id="2932181"/>
    <lineage>
        <taxon>Bacteria</taxon>
        <taxon>Bacillati</taxon>
        <taxon>Actinomycetota</taxon>
        <taxon>Actinomycetes</taxon>
        <taxon>Bifidobacteriales</taxon>
        <taxon>Bifidobacteriaceae</taxon>
        <taxon>Bombiscardovia</taxon>
    </lineage>
</organism>
<evidence type="ECO:0000313" key="9">
    <source>
        <dbReference type="Proteomes" id="UP001321766"/>
    </source>
</evidence>
<gene>
    <name evidence="8" type="primary">ptrB</name>
    <name evidence="8" type="ORF">KIM372_13430</name>
</gene>
<dbReference type="InterPro" id="IPR002470">
    <property type="entry name" value="Peptidase_S9A"/>
</dbReference>
<feature type="domain" description="Peptidase S9 prolyl oligopeptidase catalytic" evidence="6">
    <location>
        <begin position="594"/>
        <end position="816"/>
    </location>
</feature>
<keyword evidence="9" id="KW-1185">Reference proteome</keyword>
<dbReference type="InterPro" id="IPR029058">
    <property type="entry name" value="AB_hydrolase_fold"/>
</dbReference>
<keyword evidence="2" id="KW-0645">Protease</keyword>
<comment type="similarity">
    <text evidence="1">Belongs to the peptidase S9A family.</text>
</comment>